<name>A0ABQ8JM10_DERPT</name>
<dbReference type="EMBL" id="NJHN03000032">
    <property type="protein sequence ID" value="KAH9423453.1"/>
    <property type="molecule type" value="Genomic_DNA"/>
</dbReference>
<keyword evidence="3" id="KW-1185">Reference proteome</keyword>
<evidence type="ECO:0000313" key="3">
    <source>
        <dbReference type="Proteomes" id="UP000887458"/>
    </source>
</evidence>
<keyword evidence="1" id="KW-0812">Transmembrane</keyword>
<organism evidence="2 3">
    <name type="scientific">Dermatophagoides pteronyssinus</name>
    <name type="common">European house dust mite</name>
    <dbReference type="NCBI Taxonomy" id="6956"/>
    <lineage>
        <taxon>Eukaryota</taxon>
        <taxon>Metazoa</taxon>
        <taxon>Ecdysozoa</taxon>
        <taxon>Arthropoda</taxon>
        <taxon>Chelicerata</taxon>
        <taxon>Arachnida</taxon>
        <taxon>Acari</taxon>
        <taxon>Acariformes</taxon>
        <taxon>Sarcoptiformes</taxon>
        <taxon>Astigmata</taxon>
        <taxon>Psoroptidia</taxon>
        <taxon>Analgoidea</taxon>
        <taxon>Pyroglyphidae</taxon>
        <taxon>Dermatophagoidinae</taxon>
        <taxon>Dermatophagoides</taxon>
    </lineage>
</organism>
<accession>A0ABQ8JM10</accession>
<gene>
    <name evidence="2" type="ORF">DERP_003732</name>
</gene>
<keyword evidence="1" id="KW-0472">Membrane</keyword>
<dbReference type="Proteomes" id="UP000887458">
    <property type="component" value="Unassembled WGS sequence"/>
</dbReference>
<comment type="caution">
    <text evidence="2">The sequence shown here is derived from an EMBL/GenBank/DDBJ whole genome shotgun (WGS) entry which is preliminary data.</text>
</comment>
<proteinExistence type="predicted"/>
<evidence type="ECO:0000256" key="1">
    <source>
        <dbReference type="SAM" id="Phobius"/>
    </source>
</evidence>
<protein>
    <submittedName>
        <fullName evidence="2">Uncharacterized protein</fullName>
    </submittedName>
</protein>
<feature type="transmembrane region" description="Helical" evidence="1">
    <location>
        <begin position="39"/>
        <end position="56"/>
    </location>
</feature>
<reference evidence="2 3" key="1">
    <citation type="journal article" date="2018" name="J. Allergy Clin. Immunol.">
        <title>High-quality assembly of Dermatophagoides pteronyssinus genome and transcriptome reveals a wide range of novel allergens.</title>
        <authorList>
            <person name="Liu X.Y."/>
            <person name="Yang K.Y."/>
            <person name="Wang M.Q."/>
            <person name="Kwok J.S."/>
            <person name="Zeng X."/>
            <person name="Yang Z."/>
            <person name="Xiao X.J."/>
            <person name="Lau C.P."/>
            <person name="Li Y."/>
            <person name="Huang Z.M."/>
            <person name="Ba J.G."/>
            <person name="Yim A.K."/>
            <person name="Ouyang C.Y."/>
            <person name="Ngai S.M."/>
            <person name="Chan T.F."/>
            <person name="Leung E.L."/>
            <person name="Liu L."/>
            <person name="Liu Z.G."/>
            <person name="Tsui S.K."/>
        </authorList>
    </citation>
    <scope>NUCLEOTIDE SEQUENCE [LARGE SCALE GENOMIC DNA]</scope>
    <source>
        <strain evidence="2">Derp</strain>
    </source>
</reference>
<reference evidence="2 3" key="2">
    <citation type="journal article" date="2022" name="Mol. Biol. Evol.">
        <title>Comparative Genomics Reveals Insights into the Divergent Evolution of Astigmatic Mites and Household Pest Adaptations.</title>
        <authorList>
            <person name="Xiong Q."/>
            <person name="Wan A.T."/>
            <person name="Liu X."/>
            <person name="Fung C.S."/>
            <person name="Xiao X."/>
            <person name="Malainual N."/>
            <person name="Hou J."/>
            <person name="Wang L."/>
            <person name="Wang M."/>
            <person name="Yang K.Y."/>
            <person name="Cui Y."/>
            <person name="Leung E.L."/>
            <person name="Nong W."/>
            <person name="Shin S.K."/>
            <person name="Au S.W."/>
            <person name="Jeong K.Y."/>
            <person name="Chew F.T."/>
            <person name="Hui J.H."/>
            <person name="Leung T.F."/>
            <person name="Tungtrongchitr A."/>
            <person name="Zhong N."/>
            <person name="Liu Z."/>
            <person name="Tsui S.K."/>
        </authorList>
    </citation>
    <scope>NUCLEOTIDE SEQUENCE [LARGE SCALE GENOMIC DNA]</scope>
    <source>
        <strain evidence="2">Derp</strain>
    </source>
</reference>
<evidence type="ECO:0000313" key="2">
    <source>
        <dbReference type="EMBL" id="KAH9423453.1"/>
    </source>
</evidence>
<sequence>MKLKKENRTRTIRFLGIMLSNVFQTNKTNKVSSLSPKKVMQFFFSVIILVIIYSISTQLYSTTSNWSFSYWSSRPFSLLFVCRVDMSGSSKLFYYYYPNVFQSHNRFIYEAAVKMGAKR</sequence>
<keyword evidence="1" id="KW-1133">Transmembrane helix</keyword>